<dbReference type="GO" id="GO:0003824">
    <property type="term" value="F:catalytic activity"/>
    <property type="evidence" value="ECO:0007669"/>
    <property type="project" value="InterPro"/>
</dbReference>
<dbReference type="InterPro" id="IPR007044">
    <property type="entry name" value="Cyclodeamin/CycHdrlase"/>
</dbReference>
<organism evidence="3 4">
    <name type="scientific">Blastococcus colisei</name>
    <dbReference type="NCBI Taxonomy" id="1564162"/>
    <lineage>
        <taxon>Bacteria</taxon>
        <taxon>Bacillati</taxon>
        <taxon>Actinomycetota</taxon>
        <taxon>Actinomycetes</taxon>
        <taxon>Geodermatophilales</taxon>
        <taxon>Geodermatophilaceae</taxon>
        <taxon>Blastococcus</taxon>
    </lineage>
</organism>
<feature type="region of interest" description="Disordered" evidence="1">
    <location>
        <begin position="101"/>
        <end position="121"/>
    </location>
</feature>
<name>A0A543PI96_9ACTN</name>
<evidence type="ECO:0000313" key="4">
    <source>
        <dbReference type="Proteomes" id="UP000319865"/>
    </source>
</evidence>
<dbReference type="AlphaFoldDB" id="A0A543PI96"/>
<gene>
    <name evidence="3" type="ORF">FHU33_3272</name>
</gene>
<feature type="compositionally biased region" description="Basic and acidic residues" evidence="1">
    <location>
        <begin position="101"/>
        <end position="114"/>
    </location>
</feature>
<dbReference type="Gene3D" id="1.20.120.680">
    <property type="entry name" value="Formiminotetrahydrofolate cyclodeaminase monomer, up-and-down helical bundle"/>
    <property type="match status" value="1"/>
</dbReference>
<dbReference type="Pfam" id="PF04961">
    <property type="entry name" value="FTCD_C"/>
    <property type="match status" value="1"/>
</dbReference>
<dbReference type="InterPro" id="IPR036178">
    <property type="entry name" value="Formintransfe-cycloase-like_sf"/>
</dbReference>
<protein>
    <submittedName>
        <fullName evidence="3">Formiminotetrahydrofolate cyclodeaminase</fullName>
    </submittedName>
</protein>
<dbReference type="OrthoDB" id="5192822at2"/>
<sequence length="218" mass="22661">MDANATTAESPTADELDGQSLGEFLGQLAARMAAPGAGATAGIEAALSASLIAMVGRFTTDEEHADVVREIVADADAQRDACLEGAAEDQQAFSAVAEAMKLPRESEEQQESRRRALSAAQLDAAQPPRKIIESAVQLASLAERLLPIANRNLISDVAAAVAAARAAASTARLAVETNLAGIDDQNAYAELSAAVAVVDDLARRADAVEAEVRDLIRR</sequence>
<accession>A0A543PI96</accession>
<dbReference type="Proteomes" id="UP000319865">
    <property type="component" value="Unassembled WGS sequence"/>
</dbReference>
<dbReference type="RefSeq" id="WP_142026254.1">
    <property type="nucleotide sequence ID" value="NZ_VFQE01000001.1"/>
</dbReference>
<evidence type="ECO:0000259" key="2">
    <source>
        <dbReference type="Pfam" id="PF04961"/>
    </source>
</evidence>
<proteinExistence type="predicted"/>
<dbReference type="SUPFAM" id="SSF101262">
    <property type="entry name" value="Methenyltetrahydrofolate cyclohydrolase-like"/>
    <property type="match status" value="1"/>
</dbReference>
<reference evidence="3 4" key="1">
    <citation type="submission" date="2019-06" db="EMBL/GenBank/DDBJ databases">
        <title>Sequencing the genomes of 1000 actinobacteria strains.</title>
        <authorList>
            <person name="Klenk H.-P."/>
        </authorList>
    </citation>
    <scope>NUCLEOTIDE SEQUENCE [LARGE SCALE GENOMIC DNA]</scope>
    <source>
        <strain evidence="3 4">DSM 46837</strain>
    </source>
</reference>
<keyword evidence="4" id="KW-1185">Reference proteome</keyword>
<feature type="domain" description="Cyclodeaminase/cyclohydrolase" evidence="2">
    <location>
        <begin position="20"/>
        <end position="195"/>
    </location>
</feature>
<comment type="caution">
    <text evidence="3">The sequence shown here is derived from an EMBL/GenBank/DDBJ whole genome shotgun (WGS) entry which is preliminary data.</text>
</comment>
<dbReference type="EMBL" id="VFQE01000001">
    <property type="protein sequence ID" value="TQN43806.1"/>
    <property type="molecule type" value="Genomic_DNA"/>
</dbReference>
<evidence type="ECO:0000256" key="1">
    <source>
        <dbReference type="SAM" id="MobiDB-lite"/>
    </source>
</evidence>
<evidence type="ECO:0000313" key="3">
    <source>
        <dbReference type="EMBL" id="TQN43806.1"/>
    </source>
</evidence>